<dbReference type="PROSITE" id="PS51257">
    <property type="entry name" value="PROKAR_LIPOPROTEIN"/>
    <property type="match status" value="1"/>
</dbReference>
<dbReference type="EMBL" id="CAFBQW010000347">
    <property type="protein sequence ID" value="CAB5069407.1"/>
    <property type="molecule type" value="Genomic_DNA"/>
</dbReference>
<proteinExistence type="predicted"/>
<dbReference type="EMBL" id="CAFAAQ010000064">
    <property type="protein sequence ID" value="CAB4806488.1"/>
    <property type="molecule type" value="Genomic_DNA"/>
</dbReference>
<dbReference type="AlphaFoldDB" id="A0A6J6YG80"/>
<name>A0A6J6YG80_9ZZZZ</name>
<sequence>MKSRTHMKLFGVGVLVLVAALTGSACSSAPGAHGSSRWDKIVAGEWYVPSQNLEAYQVGPDSAERVFGAFQNWYVFKIRNGHYTGPTQSVVSTYEDGVWSAPVTFPAGEMTGDISPDGTISMTITSPGEPVGHATGHMIFVSGQWRMTMQTDLPEGDGVAPYVLQWANMTKLREGETIPGSPSFADLGSLVNTQPSTDPLDSPQYSWLGATDWSIRDSSFTSGQPEDFRINTYSNGYFFGSSIGANPFSVTGTVRPDGGLYLVFTRPDGTMTTRSGTVSGNGARARMVFHTYYGATPAAGSATLLHAEP</sequence>
<accession>A0A6J6YG80</accession>
<reference evidence="1" key="1">
    <citation type="submission" date="2020-05" db="EMBL/GenBank/DDBJ databases">
        <authorList>
            <person name="Chiriac C."/>
            <person name="Salcher M."/>
            <person name="Ghai R."/>
            <person name="Kavagutti S V."/>
        </authorList>
    </citation>
    <scope>NUCLEOTIDE SEQUENCE</scope>
</reference>
<organism evidence="1">
    <name type="scientific">freshwater metagenome</name>
    <dbReference type="NCBI Taxonomy" id="449393"/>
    <lineage>
        <taxon>unclassified sequences</taxon>
        <taxon>metagenomes</taxon>
        <taxon>ecological metagenomes</taxon>
    </lineage>
</organism>
<protein>
    <submittedName>
        <fullName evidence="1">Unannotated protein</fullName>
    </submittedName>
</protein>
<gene>
    <name evidence="1" type="ORF">UFOPK3046_00868</name>
    <name evidence="2" type="ORF">UFOPK3914_01560</name>
    <name evidence="3" type="ORF">UFOPK4173_00629</name>
    <name evidence="4" type="ORF">UFOPK4354_02066</name>
</gene>
<dbReference type="EMBL" id="CAFBPW010000050">
    <property type="protein sequence ID" value="CAB5031168.1"/>
    <property type="molecule type" value="Genomic_DNA"/>
</dbReference>
<evidence type="ECO:0000313" key="1">
    <source>
        <dbReference type="EMBL" id="CAB4806488.1"/>
    </source>
</evidence>
<evidence type="ECO:0000313" key="2">
    <source>
        <dbReference type="EMBL" id="CAB4990351.1"/>
    </source>
</evidence>
<evidence type="ECO:0000313" key="4">
    <source>
        <dbReference type="EMBL" id="CAB5069407.1"/>
    </source>
</evidence>
<dbReference type="EMBL" id="CAFBOG010000171">
    <property type="protein sequence ID" value="CAB4990351.1"/>
    <property type="molecule type" value="Genomic_DNA"/>
</dbReference>
<evidence type="ECO:0000313" key="3">
    <source>
        <dbReference type="EMBL" id="CAB5031168.1"/>
    </source>
</evidence>